<evidence type="ECO:0000256" key="2">
    <source>
        <dbReference type="SAM" id="SignalP"/>
    </source>
</evidence>
<keyword evidence="2" id="KW-0732">Signal</keyword>
<dbReference type="STRING" id="1380566.A0A179F698"/>
<feature type="chain" id="PRO_5012610661" evidence="2">
    <location>
        <begin position="16"/>
        <end position="250"/>
    </location>
</feature>
<dbReference type="OrthoDB" id="4939699at2759"/>
<accession>A0A179F698</accession>
<keyword evidence="4" id="KW-1185">Reference proteome</keyword>
<feature type="signal peptide" evidence="2">
    <location>
        <begin position="1"/>
        <end position="15"/>
    </location>
</feature>
<reference evidence="3 4" key="1">
    <citation type="journal article" date="2016" name="PLoS Pathog.">
        <title>Biosynthesis of antibiotic leucinostatins in bio-control fungus Purpureocillium lilacinum and their inhibition on phytophthora revealed by genome mining.</title>
        <authorList>
            <person name="Wang G."/>
            <person name="Liu Z."/>
            <person name="Lin R."/>
            <person name="Li E."/>
            <person name="Mao Z."/>
            <person name="Ling J."/>
            <person name="Yang Y."/>
            <person name="Yin W.B."/>
            <person name="Xie B."/>
        </authorList>
    </citation>
    <scope>NUCLEOTIDE SEQUENCE [LARGE SCALE GENOMIC DNA]</scope>
    <source>
        <strain evidence="3">170</strain>
    </source>
</reference>
<sequence length="250" mass="26927">MKLLLLLAATVCISAIHVPEYFLIRHAEKNPDGTISALGRLREQCLVKVFGKSSAFNIKHIMVQTPYPGSSFFLSSTEIHTNKLASAEERTTQRPYNTSLPLARSLGIKIDHPCDYQDTKCAGRAALKYSGPGNVLIVWEHDHLPDVARAIGARHVPRYPDNRFDLIYNLPWPYKEVTVTSEYCARFDPASLVTGVSSSSPSASSSATGTETSSAAPTVATSSGTKAQCTAITSNSFVAIVVSVAALLAI</sequence>
<name>A0A179F698_METCM</name>
<feature type="region of interest" description="Disordered" evidence="1">
    <location>
        <begin position="198"/>
        <end position="220"/>
    </location>
</feature>
<evidence type="ECO:0000313" key="4">
    <source>
        <dbReference type="Proteomes" id="UP000078397"/>
    </source>
</evidence>
<protein>
    <submittedName>
        <fullName evidence="3">Phosphoglycerate mutase family protein</fullName>
    </submittedName>
</protein>
<comment type="caution">
    <text evidence="3">The sequence shown here is derived from an EMBL/GenBank/DDBJ whole genome shotgun (WGS) entry which is preliminary data.</text>
</comment>
<dbReference type="KEGG" id="pchm:VFPPC_06793"/>
<evidence type="ECO:0000256" key="1">
    <source>
        <dbReference type="SAM" id="MobiDB-lite"/>
    </source>
</evidence>
<dbReference type="RefSeq" id="XP_018138561.1">
    <property type="nucleotide sequence ID" value="XM_018285767.1"/>
</dbReference>
<gene>
    <name evidence="3" type="ORF">VFPPC_06793</name>
</gene>
<evidence type="ECO:0000313" key="3">
    <source>
        <dbReference type="EMBL" id="OAQ60683.1"/>
    </source>
</evidence>
<dbReference type="GeneID" id="28849761"/>
<organism evidence="3 4">
    <name type="scientific">Pochonia chlamydosporia 170</name>
    <dbReference type="NCBI Taxonomy" id="1380566"/>
    <lineage>
        <taxon>Eukaryota</taxon>
        <taxon>Fungi</taxon>
        <taxon>Dikarya</taxon>
        <taxon>Ascomycota</taxon>
        <taxon>Pezizomycotina</taxon>
        <taxon>Sordariomycetes</taxon>
        <taxon>Hypocreomycetidae</taxon>
        <taxon>Hypocreales</taxon>
        <taxon>Clavicipitaceae</taxon>
        <taxon>Pochonia</taxon>
    </lineage>
</organism>
<proteinExistence type="predicted"/>
<dbReference type="AlphaFoldDB" id="A0A179F698"/>
<dbReference type="EMBL" id="LSBJ02000008">
    <property type="protein sequence ID" value="OAQ60683.1"/>
    <property type="molecule type" value="Genomic_DNA"/>
</dbReference>
<dbReference type="Proteomes" id="UP000078397">
    <property type="component" value="Unassembled WGS sequence"/>
</dbReference>